<name>A0AAX4HSY4_9BACT</name>
<evidence type="ECO:0000313" key="4">
    <source>
        <dbReference type="Proteomes" id="UP001324634"/>
    </source>
</evidence>
<feature type="region of interest" description="Disordered" evidence="1">
    <location>
        <begin position="195"/>
        <end position="215"/>
    </location>
</feature>
<feature type="chain" id="PRO_5043904100" description="Ribosome association toxin RatA" evidence="2">
    <location>
        <begin position="21"/>
        <end position="215"/>
    </location>
</feature>
<feature type="signal peptide" evidence="2">
    <location>
        <begin position="1"/>
        <end position="20"/>
    </location>
</feature>
<dbReference type="Gene3D" id="3.30.530.20">
    <property type="match status" value="1"/>
</dbReference>
<protein>
    <recommendedName>
        <fullName evidence="5">Ribosome association toxin RatA</fullName>
    </recommendedName>
</protein>
<dbReference type="Proteomes" id="UP001324634">
    <property type="component" value="Chromosome"/>
</dbReference>
<evidence type="ECO:0000313" key="3">
    <source>
        <dbReference type="EMBL" id="WPU66293.1"/>
    </source>
</evidence>
<dbReference type="InterPro" id="IPR023393">
    <property type="entry name" value="START-like_dom_sf"/>
</dbReference>
<dbReference type="EMBL" id="CP139487">
    <property type="protein sequence ID" value="WPU66293.1"/>
    <property type="molecule type" value="Genomic_DNA"/>
</dbReference>
<accession>A0AAX4HSY4</accession>
<gene>
    <name evidence="3" type="ORF">SOO65_05990</name>
</gene>
<evidence type="ECO:0000256" key="2">
    <source>
        <dbReference type="SAM" id="SignalP"/>
    </source>
</evidence>
<reference evidence="3 4" key="1">
    <citation type="submission" date="2023-11" db="EMBL/GenBank/DDBJ databases">
        <title>Peredibacter starrii A3.12.</title>
        <authorList>
            <person name="Mitchell R.J."/>
        </authorList>
    </citation>
    <scope>NUCLEOTIDE SEQUENCE [LARGE SCALE GENOMIC DNA]</scope>
    <source>
        <strain evidence="3 4">A3.12</strain>
    </source>
</reference>
<keyword evidence="2" id="KW-0732">Signal</keyword>
<dbReference type="KEGG" id="psti:SOO65_05990"/>
<dbReference type="AlphaFoldDB" id="A0AAX4HSY4"/>
<sequence>MKIKNLLLSSLFLLPCLSFAAEPITADEHQKLMKGESLQVVTWEEGYVWPKVFMRVVLNNRPQENMEVFMDFDSHKTFVPDMLESKVVKKVSPENMHVMMSMAMPWPVKKSTHTTNNVLVREADGSLTLKWSLVSAEFLKATDGYVTFKPYQGKTLMEYMTFIVPNSSFAGMFKNQVAGDVKKTVEKIAEHLNKTTEGRRAPASVVNGPDGKNKL</sequence>
<dbReference type="RefSeq" id="WP_321398360.1">
    <property type="nucleotide sequence ID" value="NZ_CP139487.1"/>
</dbReference>
<evidence type="ECO:0000256" key="1">
    <source>
        <dbReference type="SAM" id="MobiDB-lite"/>
    </source>
</evidence>
<organism evidence="3 4">
    <name type="scientific">Peredibacter starrii</name>
    <dbReference type="NCBI Taxonomy" id="28202"/>
    <lineage>
        <taxon>Bacteria</taxon>
        <taxon>Pseudomonadati</taxon>
        <taxon>Bdellovibrionota</taxon>
        <taxon>Bacteriovoracia</taxon>
        <taxon>Bacteriovoracales</taxon>
        <taxon>Bacteriovoracaceae</taxon>
        <taxon>Peredibacter</taxon>
    </lineage>
</organism>
<evidence type="ECO:0008006" key="5">
    <source>
        <dbReference type="Google" id="ProtNLM"/>
    </source>
</evidence>
<dbReference type="SUPFAM" id="SSF55961">
    <property type="entry name" value="Bet v1-like"/>
    <property type="match status" value="1"/>
</dbReference>
<keyword evidence="4" id="KW-1185">Reference proteome</keyword>
<proteinExistence type="predicted"/>